<dbReference type="InterPro" id="IPR050836">
    <property type="entry name" value="SDS22/Internalin_LRR"/>
</dbReference>
<sequence length="698" mass="79430">MINGEPRILLDDYPNEILRDIITNTGINNLTKLLSRPSFLESNNNVKRAINNAISSYTYNNKATKLERLPNNWEQSTKFQTDFKTAGDFQMFDNYCVDEEMELDSKIYYELEDASDLIELQSLVSALKPSKTMKLQLHLDFTKCGCRFVDLAKLLSHMGHLSDRLKRFAIRGPEMTHIEGEVNLELFTNVEVLKITCLKVNGTFSNFHKLRELCFAPVQWQKGFLDISKLPSSLKCLEINTDDVVDSSCDGITFPSLEKISIKCNYDPVPPLVKKVIQFMTYRETKIINYSYDGCDTVDDFVSFVAEVAKENGFHLQSLSIQGAIENPLNLYPSDSLSLRFTENEQLTSLLKLPPTLRKLSITENYYTEISKILDILPNTLEHLNLSANDGDWDEANTDFARFKRLKSLILSNTEIDNINNFTFPDSLEILDLSQNKLQNFHGSFHLKKLNLFGNHIKSSDFIERGLESSHVETLYLGYKMDFSGCYLPIQSLSLNRCNLSGVCQFGDKLVSLRMELCKIQEGARLIFPKLRFLSIVHCLNDTCDLELPNTVEEIDFSFNDFTVIPSYLGKVEPRVLKLDHNNLSKATLMFSTNSLEVLDLSSNRIEEVNLSFPKGSTNLKLLDLCGNQLKEISMESIGHNDKSSHNDLYELSLADNLLKEDQIATLIPKLPKSTQSLWGDRQTPKGPGNWLCNVQPQ</sequence>
<dbReference type="Gene3D" id="3.80.10.10">
    <property type="entry name" value="Ribonuclease Inhibitor"/>
    <property type="match status" value="2"/>
</dbReference>
<dbReference type="InterPro" id="IPR032675">
    <property type="entry name" value="LRR_dom_sf"/>
</dbReference>
<dbReference type="InterPro" id="IPR001611">
    <property type="entry name" value="Leu-rich_rpt"/>
</dbReference>
<protein>
    <submittedName>
        <fullName evidence="4">Uncharacterized protein</fullName>
    </submittedName>
</protein>
<dbReference type="EMBL" id="HE681724">
    <property type="protein sequence ID" value="CCG24242.1"/>
    <property type="molecule type" value="Genomic_DNA"/>
</dbReference>
<dbReference type="SUPFAM" id="SSF52058">
    <property type="entry name" value="L domain-like"/>
    <property type="match status" value="1"/>
</dbReference>
<dbReference type="AlphaFoldDB" id="H8X8U4"/>
<keyword evidence="5" id="KW-1185">Reference proteome</keyword>
<keyword evidence="1" id="KW-0433">Leucine-rich repeat</keyword>
<accession>H8X8U4</accession>
<dbReference type="HOGENOM" id="CLU_018930_0_0_1"/>
<dbReference type="PROSITE" id="PS51450">
    <property type="entry name" value="LRR"/>
    <property type="match status" value="2"/>
</dbReference>
<feature type="region of interest" description="Disordered" evidence="3">
    <location>
        <begin position="675"/>
        <end position="698"/>
    </location>
</feature>
<evidence type="ECO:0000256" key="2">
    <source>
        <dbReference type="ARBA" id="ARBA00022737"/>
    </source>
</evidence>
<dbReference type="Pfam" id="PF13855">
    <property type="entry name" value="LRR_8"/>
    <property type="match status" value="1"/>
</dbReference>
<evidence type="ECO:0000256" key="3">
    <source>
        <dbReference type="SAM" id="MobiDB-lite"/>
    </source>
</evidence>
<gene>
    <name evidence="4" type="ORF">CORT_0F00120</name>
</gene>
<dbReference type="PANTHER" id="PTHR46652:SF3">
    <property type="entry name" value="LEUCINE-RICH REPEAT-CONTAINING PROTEIN 9"/>
    <property type="match status" value="1"/>
</dbReference>
<dbReference type="OrthoDB" id="4019115at2759"/>
<keyword evidence="2" id="KW-0677">Repeat</keyword>
<proteinExistence type="predicted"/>
<evidence type="ECO:0000313" key="5">
    <source>
        <dbReference type="Proteomes" id="UP000005018"/>
    </source>
</evidence>
<evidence type="ECO:0000313" key="4">
    <source>
        <dbReference type="EMBL" id="CCG24242.1"/>
    </source>
</evidence>
<name>H8X8U4_CANO9</name>
<dbReference type="PANTHER" id="PTHR46652">
    <property type="entry name" value="LEUCINE-RICH REPEAT AND IQ DOMAIN-CONTAINING PROTEIN 1-RELATED"/>
    <property type="match status" value="1"/>
</dbReference>
<dbReference type="GeneID" id="14541498"/>
<reference evidence="4 5" key="1">
    <citation type="journal article" date="2012" name="PLoS ONE">
        <title>Sequence and analysis of the genome of the pathogenic yeast Candida orthopsilosis.</title>
        <authorList>
            <person name="Riccombeni A."/>
            <person name="Vidanes G."/>
            <person name="Proux-Wera E."/>
            <person name="Wolfe K.H."/>
            <person name="Butler G."/>
        </authorList>
    </citation>
    <scope>NUCLEOTIDE SEQUENCE [LARGE SCALE GENOMIC DNA]</scope>
    <source>
        <strain evidence="4 5">Co 90-125</strain>
    </source>
</reference>
<dbReference type="RefSeq" id="XP_003870372.1">
    <property type="nucleotide sequence ID" value="XM_003870323.1"/>
</dbReference>
<evidence type="ECO:0000256" key="1">
    <source>
        <dbReference type="ARBA" id="ARBA00022614"/>
    </source>
</evidence>
<dbReference type="KEGG" id="cot:CORT_0F00120"/>
<organism evidence="4 5">
    <name type="scientific">Candida orthopsilosis (strain 90-125)</name>
    <name type="common">Yeast</name>
    <dbReference type="NCBI Taxonomy" id="1136231"/>
    <lineage>
        <taxon>Eukaryota</taxon>
        <taxon>Fungi</taxon>
        <taxon>Dikarya</taxon>
        <taxon>Ascomycota</taxon>
        <taxon>Saccharomycotina</taxon>
        <taxon>Pichiomycetes</taxon>
        <taxon>Debaryomycetaceae</taxon>
        <taxon>Candida/Lodderomyces clade</taxon>
        <taxon>Candida</taxon>
    </lineage>
</organism>
<dbReference type="Proteomes" id="UP000005018">
    <property type="component" value="Chromosome 6"/>
</dbReference>